<sequence>MPQRKISSFIPGYKLKNSFRIVGMIVFSMASLAVFNVKAEASSFSIIAEQFKLPAVSGTIAKTPRLEKLREAFFSEPISAAKAKVSSPFGLRFHPAQSKQKHHDGIDYSAPKGTPIRAAADGTVAFVGRKNGYGKVVIIEHSAGFSTLYAHQSRFARNLKKGSVVPQGETVGYVGATGTATGNHLHYEVWLNNEPIDPSSANQLYAGNDPIYGTDVQRQLLLTQAEFPPIERVLVGKD</sequence>
<keyword evidence="4" id="KW-0378">Hydrolase</keyword>
<dbReference type="SUPFAM" id="SSF51261">
    <property type="entry name" value="Duplicated hybrid motif"/>
    <property type="match status" value="1"/>
</dbReference>
<dbReference type="Proteomes" id="UP000244571">
    <property type="component" value="Chromosome"/>
</dbReference>
<proteinExistence type="predicted"/>
<dbReference type="InterPro" id="IPR016047">
    <property type="entry name" value="M23ase_b-sheet_dom"/>
</dbReference>
<keyword evidence="9" id="KW-1185">Reference proteome</keyword>
<evidence type="ECO:0000256" key="5">
    <source>
        <dbReference type="ARBA" id="ARBA00022833"/>
    </source>
</evidence>
<gene>
    <name evidence="8" type="ORF">DBV39_09955</name>
</gene>
<protein>
    <recommendedName>
        <fullName evidence="7">M23ase beta-sheet core domain-containing protein</fullName>
    </recommendedName>
</protein>
<reference evidence="8 9" key="1">
    <citation type="submission" date="2018-04" db="EMBL/GenBank/DDBJ databases">
        <title>Bordetella sp. HZ20 isolated from seawater.</title>
        <authorList>
            <person name="Sun C."/>
        </authorList>
    </citation>
    <scope>NUCLEOTIDE SEQUENCE [LARGE SCALE GENOMIC DNA]</scope>
    <source>
        <strain evidence="8 9">HZ20</strain>
    </source>
</reference>
<dbReference type="InterPro" id="IPR050570">
    <property type="entry name" value="Cell_wall_metabolism_enzyme"/>
</dbReference>
<evidence type="ECO:0000256" key="6">
    <source>
        <dbReference type="ARBA" id="ARBA00023049"/>
    </source>
</evidence>
<dbReference type="PANTHER" id="PTHR21666:SF288">
    <property type="entry name" value="CELL DIVISION PROTEIN YTFB"/>
    <property type="match status" value="1"/>
</dbReference>
<dbReference type="KEGG" id="boz:DBV39_09955"/>
<keyword evidence="5" id="KW-0862">Zinc</keyword>
<dbReference type="EMBL" id="CP028901">
    <property type="protein sequence ID" value="AWB33982.1"/>
    <property type="molecule type" value="Genomic_DNA"/>
</dbReference>
<keyword evidence="2" id="KW-0645">Protease</keyword>
<dbReference type="Pfam" id="PF01551">
    <property type="entry name" value="Peptidase_M23"/>
    <property type="match status" value="1"/>
</dbReference>
<feature type="domain" description="M23ase beta-sheet core" evidence="7">
    <location>
        <begin position="102"/>
        <end position="198"/>
    </location>
</feature>
<evidence type="ECO:0000256" key="1">
    <source>
        <dbReference type="ARBA" id="ARBA00001947"/>
    </source>
</evidence>
<accession>A0A2R4XJH1</accession>
<dbReference type="Gene3D" id="2.70.70.10">
    <property type="entry name" value="Glucose Permease (Domain IIA)"/>
    <property type="match status" value="1"/>
</dbReference>
<dbReference type="AlphaFoldDB" id="A0A2R4XJH1"/>
<dbReference type="GO" id="GO:0004222">
    <property type="term" value="F:metalloendopeptidase activity"/>
    <property type="evidence" value="ECO:0007669"/>
    <property type="project" value="TreeGrafter"/>
</dbReference>
<dbReference type="CDD" id="cd12797">
    <property type="entry name" value="M23_peptidase"/>
    <property type="match status" value="1"/>
</dbReference>
<name>A0A2R4XJH1_9BURK</name>
<evidence type="ECO:0000313" key="9">
    <source>
        <dbReference type="Proteomes" id="UP000244571"/>
    </source>
</evidence>
<dbReference type="PANTHER" id="PTHR21666">
    <property type="entry name" value="PEPTIDASE-RELATED"/>
    <property type="match status" value="1"/>
</dbReference>
<evidence type="ECO:0000313" key="8">
    <source>
        <dbReference type="EMBL" id="AWB33982.1"/>
    </source>
</evidence>
<organism evidence="8 9">
    <name type="scientific">Orrella marina</name>
    <dbReference type="NCBI Taxonomy" id="2163011"/>
    <lineage>
        <taxon>Bacteria</taxon>
        <taxon>Pseudomonadati</taxon>
        <taxon>Pseudomonadota</taxon>
        <taxon>Betaproteobacteria</taxon>
        <taxon>Burkholderiales</taxon>
        <taxon>Alcaligenaceae</taxon>
        <taxon>Orrella</taxon>
    </lineage>
</organism>
<evidence type="ECO:0000256" key="2">
    <source>
        <dbReference type="ARBA" id="ARBA00022670"/>
    </source>
</evidence>
<dbReference type="GO" id="GO:0006508">
    <property type="term" value="P:proteolysis"/>
    <property type="evidence" value="ECO:0007669"/>
    <property type="project" value="UniProtKB-KW"/>
</dbReference>
<dbReference type="GO" id="GO:0046872">
    <property type="term" value="F:metal ion binding"/>
    <property type="evidence" value="ECO:0007669"/>
    <property type="project" value="UniProtKB-KW"/>
</dbReference>
<evidence type="ECO:0000259" key="7">
    <source>
        <dbReference type="Pfam" id="PF01551"/>
    </source>
</evidence>
<keyword evidence="6" id="KW-0482">Metalloprotease</keyword>
<dbReference type="RefSeq" id="WP_108621406.1">
    <property type="nucleotide sequence ID" value="NZ_CP028901.1"/>
</dbReference>
<comment type="cofactor">
    <cofactor evidence="1">
        <name>Zn(2+)</name>
        <dbReference type="ChEBI" id="CHEBI:29105"/>
    </cofactor>
</comment>
<evidence type="ECO:0000256" key="4">
    <source>
        <dbReference type="ARBA" id="ARBA00022801"/>
    </source>
</evidence>
<evidence type="ECO:0000256" key="3">
    <source>
        <dbReference type="ARBA" id="ARBA00022723"/>
    </source>
</evidence>
<dbReference type="InterPro" id="IPR011055">
    <property type="entry name" value="Dup_hybrid_motif"/>
</dbReference>
<dbReference type="OrthoDB" id="9815245at2"/>
<keyword evidence="3" id="KW-0479">Metal-binding</keyword>